<organism evidence="2 3">
    <name type="scientific">Rotaria sordida</name>
    <dbReference type="NCBI Taxonomy" id="392033"/>
    <lineage>
        <taxon>Eukaryota</taxon>
        <taxon>Metazoa</taxon>
        <taxon>Spiralia</taxon>
        <taxon>Gnathifera</taxon>
        <taxon>Rotifera</taxon>
        <taxon>Eurotatoria</taxon>
        <taxon>Bdelloidea</taxon>
        <taxon>Philodinida</taxon>
        <taxon>Philodinidae</taxon>
        <taxon>Rotaria</taxon>
    </lineage>
</organism>
<dbReference type="Proteomes" id="UP000663836">
    <property type="component" value="Unassembled WGS sequence"/>
</dbReference>
<comment type="caution">
    <text evidence="2">The sequence shown here is derived from an EMBL/GenBank/DDBJ whole genome shotgun (WGS) entry which is preliminary data.</text>
</comment>
<evidence type="ECO:0000256" key="1">
    <source>
        <dbReference type="SAM" id="MobiDB-lite"/>
    </source>
</evidence>
<name>A0A820HJJ6_9BILA</name>
<accession>A0A820HJJ6</accession>
<reference evidence="2" key="1">
    <citation type="submission" date="2021-02" db="EMBL/GenBank/DDBJ databases">
        <authorList>
            <person name="Nowell W R."/>
        </authorList>
    </citation>
    <scope>NUCLEOTIDE SEQUENCE</scope>
</reference>
<evidence type="ECO:0000313" key="2">
    <source>
        <dbReference type="EMBL" id="CAF4294011.1"/>
    </source>
</evidence>
<dbReference type="AlphaFoldDB" id="A0A820HJJ6"/>
<evidence type="ECO:0000313" key="3">
    <source>
        <dbReference type="Proteomes" id="UP000663836"/>
    </source>
</evidence>
<gene>
    <name evidence="2" type="ORF">JBS370_LOCUS40164</name>
</gene>
<protein>
    <submittedName>
        <fullName evidence="2">Uncharacterized protein</fullName>
    </submittedName>
</protein>
<proteinExistence type="predicted"/>
<sequence>MTSSAKNNIPTVELSYSCLQIHYYFNSLPFFIICRETNVILIRPRYCPKIRNITSCKIRRGALKTKENFINKNKLTFLLVDARKATINGSIGRNSNDDTTSNSINCVE</sequence>
<dbReference type="EMBL" id="CAJOBD010033707">
    <property type="protein sequence ID" value="CAF4294011.1"/>
    <property type="molecule type" value="Genomic_DNA"/>
</dbReference>
<feature type="compositionally biased region" description="Low complexity" evidence="1">
    <location>
        <begin position="97"/>
        <end position="108"/>
    </location>
</feature>
<feature type="region of interest" description="Disordered" evidence="1">
    <location>
        <begin position="89"/>
        <end position="108"/>
    </location>
</feature>